<name>A0A0G4NN49_VERLO</name>
<sequence>MRRIIESILDYVLPLPDTVDATGLLIVAIGLPVETLAEIMPFSSSSSTLRSFFSSNGSSKLDYSKKICGEFDKLNLNKNEIQTSIDDMVSWIQILLGKASQPKEYCEIHEFPSVSLSRLLDIREEARSLGLTASMHPKVRWAVQGKARPSESVSEPVHLTAKLREVDCRLSSKLPSSHRRTEQS</sequence>
<dbReference type="EMBL" id="CVQI01037062">
    <property type="protein sequence ID" value="CRK47895.1"/>
    <property type="molecule type" value="Genomic_DNA"/>
</dbReference>
<organism evidence="1 2">
    <name type="scientific">Verticillium longisporum</name>
    <name type="common">Verticillium dahliae var. longisporum</name>
    <dbReference type="NCBI Taxonomy" id="100787"/>
    <lineage>
        <taxon>Eukaryota</taxon>
        <taxon>Fungi</taxon>
        <taxon>Dikarya</taxon>
        <taxon>Ascomycota</taxon>
        <taxon>Pezizomycotina</taxon>
        <taxon>Sordariomycetes</taxon>
        <taxon>Hypocreomycetidae</taxon>
        <taxon>Glomerellales</taxon>
        <taxon>Plectosphaerellaceae</taxon>
        <taxon>Verticillium</taxon>
    </lineage>
</organism>
<evidence type="ECO:0000313" key="1">
    <source>
        <dbReference type="EMBL" id="CRK47895.1"/>
    </source>
</evidence>
<evidence type="ECO:0000313" key="2">
    <source>
        <dbReference type="Proteomes" id="UP000045706"/>
    </source>
</evidence>
<reference evidence="2" key="1">
    <citation type="submission" date="2015-05" db="EMBL/GenBank/DDBJ databases">
        <authorList>
            <person name="Fogelqvist Johan"/>
        </authorList>
    </citation>
    <scope>NUCLEOTIDE SEQUENCE [LARGE SCALE GENOMIC DNA]</scope>
</reference>
<dbReference type="AlphaFoldDB" id="A0A0G4NN49"/>
<accession>A0A0G4NN49</accession>
<protein>
    <submittedName>
        <fullName evidence="1">Uncharacterized protein</fullName>
    </submittedName>
</protein>
<gene>
    <name evidence="1" type="ORF">BN1723_016802</name>
</gene>
<dbReference type="Proteomes" id="UP000045706">
    <property type="component" value="Unassembled WGS sequence"/>
</dbReference>
<proteinExistence type="predicted"/>